<keyword evidence="5" id="KW-0699">rRNA-binding</keyword>
<dbReference type="AlphaFoldDB" id="A0AA47B323"/>
<comment type="function">
    <text evidence="5">Involved in correct processing of both the 5' and 3' ends of 23S rRNA precursor. Processes 30S rRNA precursor transcript even in absence of ribonuclease 3 (Rnc); Rnc processes 30S rRNA into smaller rRNA precursors.</text>
</comment>
<feature type="domain" description="RNase III" evidence="6">
    <location>
        <begin position="20"/>
        <end position="118"/>
    </location>
</feature>
<gene>
    <name evidence="5" type="primary">mrnC</name>
    <name evidence="7" type="ORF">LDX53_06390</name>
</gene>
<keyword evidence="4 5" id="KW-0378">Hydrolase</keyword>
<dbReference type="InterPro" id="IPR036389">
    <property type="entry name" value="RNase_III_sf"/>
</dbReference>
<accession>A0AA47B323</accession>
<keyword evidence="5" id="KW-0460">Magnesium</keyword>
<keyword evidence="2 5" id="KW-0540">Nuclease</keyword>
<dbReference type="InterPro" id="IPR008226">
    <property type="entry name" value="Mini3_fam"/>
</dbReference>
<dbReference type="PANTHER" id="PTHR34276">
    <property type="entry name" value="MINI-RIBONUCLEASE 3"/>
    <property type="match status" value="1"/>
</dbReference>
<keyword evidence="5" id="KW-0690">Ribosome biogenesis</keyword>
<dbReference type="PIRSF" id="PIRSF005520">
    <property type="entry name" value="UCP005520"/>
    <property type="match status" value="1"/>
</dbReference>
<dbReference type="HAMAP" id="MF_01468">
    <property type="entry name" value="RNase_Mini_III"/>
    <property type="match status" value="1"/>
</dbReference>
<comment type="subcellular location">
    <subcellularLocation>
        <location evidence="5">Cytoplasm</location>
    </subcellularLocation>
</comment>
<dbReference type="EMBL" id="CP084389">
    <property type="protein sequence ID" value="UZX29204.1"/>
    <property type="molecule type" value="Genomic_DNA"/>
</dbReference>
<evidence type="ECO:0000256" key="2">
    <source>
        <dbReference type="ARBA" id="ARBA00022722"/>
    </source>
</evidence>
<evidence type="ECO:0000259" key="6">
    <source>
        <dbReference type="Pfam" id="PF00636"/>
    </source>
</evidence>
<sequence>MNKTDKMIEKDVNPDTLNGQTLAYLGDAVYEIFIRRHLIKCGVVKPQVLQRRATHYVSAKAQAALITKLQEDGLLTEDEVATFHRGRNSKTYTKAKNTSLATYKLSTGFEAVWGYLELLNEKERIQELTAWCIKNVENGSIEKYDFK</sequence>
<keyword evidence="8" id="KW-1185">Reference proteome</keyword>
<comment type="cofactor">
    <cofactor evidence="5">
        <name>Mg(2+)</name>
        <dbReference type="ChEBI" id="CHEBI:18420"/>
    </cofactor>
</comment>
<dbReference type="GO" id="GO:0006364">
    <property type="term" value="P:rRNA processing"/>
    <property type="evidence" value="ECO:0007669"/>
    <property type="project" value="UniProtKB-UniRule"/>
</dbReference>
<keyword evidence="5" id="KW-0963">Cytoplasm</keyword>
<reference evidence="7" key="1">
    <citation type="submission" date="2021-09" db="EMBL/GenBank/DDBJ databases">
        <title>Lactobacillus species from Apis mellifera, Switzerland.</title>
        <authorList>
            <person name="Pfister J."/>
            <person name="Brown A."/>
            <person name="Neumann P."/>
            <person name="Collaud A."/>
            <person name="Retschnig G."/>
            <person name="Perreten V."/>
        </authorList>
    </citation>
    <scope>NUCLEOTIDE SEQUENCE</scope>
    <source>
        <strain evidence="7">IBH002</strain>
    </source>
</reference>
<evidence type="ECO:0000256" key="4">
    <source>
        <dbReference type="ARBA" id="ARBA00022801"/>
    </source>
</evidence>
<proteinExistence type="inferred from homology"/>
<evidence type="ECO:0000313" key="8">
    <source>
        <dbReference type="Proteomes" id="UP001164557"/>
    </source>
</evidence>
<dbReference type="RefSeq" id="WP_046327453.1">
    <property type="nucleotide sequence ID" value="NZ_CP084389.1"/>
</dbReference>
<name>A0AA47B323_9LACO</name>
<organism evidence="7 8">
    <name type="scientific">Lactobacillus helsingborgensis</name>
    <dbReference type="NCBI Taxonomy" id="1218494"/>
    <lineage>
        <taxon>Bacteria</taxon>
        <taxon>Bacillati</taxon>
        <taxon>Bacillota</taxon>
        <taxon>Bacilli</taxon>
        <taxon>Lactobacillales</taxon>
        <taxon>Lactobacillaceae</taxon>
        <taxon>Lactobacillus</taxon>
    </lineage>
</organism>
<dbReference type="EC" id="3.1.26.-" evidence="5"/>
<feature type="active site" evidence="5">
    <location>
        <position position="27"/>
    </location>
</feature>
<dbReference type="Proteomes" id="UP001164557">
    <property type="component" value="Chromosome"/>
</dbReference>
<protein>
    <recommendedName>
        <fullName evidence="5">Mini-ribonuclease 3</fullName>
        <shortName evidence="5">Mini-3</shortName>
        <shortName evidence="5">Mini-RNase 3</shortName>
        <ecNumber evidence="5">3.1.26.-</ecNumber>
    </recommendedName>
    <alternativeName>
        <fullName evidence="5">Mini-RNase III</fullName>
        <shortName evidence="5">Mini-III</shortName>
    </alternativeName>
</protein>
<evidence type="ECO:0000256" key="5">
    <source>
        <dbReference type="HAMAP-Rule" id="MF_01468"/>
    </source>
</evidence>
<keyword evidence="3 5" id="KW-0255">Endonuclease</keyword>
<dbReference type="Gene3D" id="1.10.1520.10">
    <property type="entry name" value="Ribonuclease III domain"/>
    <property type="match status" value="1"/>
</dbReference>
<dbReference type="GO" id="GO:0019843">
    <property type="term" value="F:rRNA binding"/>
    <property type="evidence" value="ECO:0007669"/>
    <property type="project" value="UniProtKB-UniRule"/>
</dbReference>
<evidence type="ECO:0000256" key="1">
    <source>
        <dbReference type="ARBA" id="ARBA00022552"/>
    </source>
</evidence>
<dbReference type="SUPFAM" id="SSF69065">
    <property type="entry name" value="RNase III domain-like"/>
    <property type="match status" value="1"/>
</dbReference>
<dbReference type="GO" id="GO:0005737">
    <property type="term" value="C:cytoplasm"/>
    <property type="evidence" value="ECO:0007669"/>
    <property type="project" value="UniProtKB-SubCell"/>
</dbReference>
<comment type="similarity">
    <text evidence="5">Belongs to the MrnC RNase family.</text>
</comment>
<dbReference type="Pfam" id="PF00636">
    <property type="entry name" value="Ribonuclease_3"/>
    <property type="match status" value="1"/>
</dbReference>
<evidence type="ECO:0000313" key="7">
    <source>
        <dbReference type="EMBL" id="UZX29204.1"/>
    </source>
</evidence>
<evidence type="ECO:0000256" key="3">
    <source>
        <dbReference type="ARBA" id="ARBA00022759"/>
    </source>
</evidence>
<dbReference type="InterPro" id="IPR000999">
    <property type="entry name" value="RNase_III_dom"/>
</dbReference>
<dbReference type="PANTHER" id="PTHR34276:SF1">
    <property type="entry name" value="MINI-RIBONUCLEASE 3"/>
    <property type="match status" value="1"/>
</dbReference>
<comment type="subunit">
    <text evidence="5">Homodimer.</text>
</comment>
<keyword evidence="1 5" id="KW-0698">rRNA processing</keyword>
<keyword evidence="5" id="KW-0694">RNA-binding</keyword>
<dbReference type="GO" id="GO:0004525">
    <property type="term" value="F:ribonuclease III activity"/>
    <property type="evidence" value="ECO:0007669"/>
    <property type="project" value="InterPro"/>
</dbReference>